<dbReference type="EMBL" id="JACJVQ010000014">
    <property type="protein sequence ID" value="MBB6635804.1"/>
    <property type="molecule type" value="Genomic_DNA"/>
</dbReference>
<dbReference type="AlphaFoldDB" id="A0A841SV57"/>
<dbReference type="SUPFAM" id="SSF55961">
    <property type="entry name" value="Bet v1-like"/>
    <property type="match status" value="1"/>
</dbReference>
<sequence length="162" mass="19410">MRTNEYYLPTEWRVKGSIREIYEICSDFYDYQRWWPEVYLNIRKERIDEETGNQVYALLTRGKLPYKLRWNSCKTSEDAPRSVSLKASGDLAGRGTWSFEQDGEYVKIRFDWYVNAEKPVLKYLSWLMKPIFRSNHYWAMGKGLDSLERELERRRAAALNQG</sequence>
<proteinExistence type="predicted"/>
<dbReference type="RefSeq" id="WP_185121036.1">
    <property type="nucleotide sequence ID" value="NZ_JACJVQ010000014.1"/>
</dbReference>
<dbReference type="Proteomes" id="UP000535838">
    <property type="component" value="Unassembled WGS sequence"/>
</dbReference>
<keyword evidence="2" id="KW-1185">Reference proteome</keyword>
<evidence type="ECO:0000313" key="1">
    <source>
        <dbReference type="EMBL" id="MBB6635804.1"/>
    </source>
</evidence>
<protein>
    <submittedName>
        <fullName evidence="1">SRPBCC family protein</fullName>
    </submittedName>
</protein>
<name>A0A841SV57_9BACL</name>
<dbReference type="Pfam" id="PF10604">
    <property type="entry name" value="Polyketide_cyc2"/>
    <property type="match status" value="1"/>
</dbReference>
<evidence type="ECO:0000313" key="2">
    <source>
        <dbReference type="Proteomes" id="UP000535838"/>
    </source>
</evidence>
<dbReference type="InterPro" id="IPR023393">
    <property type="entry name" value="START-like_dom_sf"/>
</dbReference>
<comment type="caution">
    <text evidence="1">The sequence shown here is derived from an EMBL/GenBank/DDBJ whole genome shotgun (WGS) entry which is preliminary data.</text>
</comment>
<accession>A0A841SV57</accession>
<gene>
    <name evidence="1" type="ORF">H7B67_16920</name>
</gene>
<dbReference type="Gene3D" id="3.30.530.20">
    <property type="match status" value="1"/>
</dbReference>
<dbReference type="InterPro" id="IPR019587">
    <property type="entry name" value="Polyketide_cyclase/dehydratase"/>
</dbReference>
<organism evidence="1 2">
    <name type="scientific">Cohnella thailandensis</name>
    <dbReference type="NCBI Taxonomy" id="557557"/>
    <lineage>
        <taxon>Bacteria</taxon>
        <taxon>Bacillati</taxon>
        <taxon>Bacillota</taxon>
        <taxon>Bacilli</taxon>
        <taxon>Bacillales</taxon>
        <taxon>Paenibacillaceae</taxon>
        <taxon>Cohnella</taxon>
    </lineage>
</organism>
<reference evidence="1 2" key="1">
    <citation type="submission" date="2020-08" db="EMBL/GenBank/DDBJ databases">
        <title>Cohnella phylogeny.</title>
        <authorList>
            <person name="Dunlap C."/>
        </authorList>
    </citation>
    <scope>NUCLEOTIDE SEQUENCE [LARGE SCALE GENOMIC DNA]</scope>
    <source>
        <strain evidence="1 2">DSM 25241</strain>
    </source>
</reference>